<sequence length="80" mass="8530">MSPISGHNLTVSSISSSLGSATVEAERDLKSLMASMEPDNPADLIRVQSLAQQWNLSLSLESGIIKLLYDALKGVSQKIS</sequence>
<dbReference type="InterPro" id="IPR021123">
    <property type="entry name" value="T3SS_needle-like"/>
</dbReference>
<dbReference type="InterPro" id="IPR037203">
    <property type="entry name" value="T3SS_needle-like_sf"/>
</dbReference>
<organism evidence="2">
    <name type="scientific">Mesorhizobium sp. WSM2240</name>
    <dbReference type="NCBI Taxonomy" id="3228851"/>
    <lineage>
        <taxon>Bacteria</taxon>
        <taxon>Pseudomonadati</taxon>
        <taxon>Pseudomonadota</taxon>
        <taxon>Alphaproteobacteria</taxon>
        <taxon>Hyphomicrobiales</taxon>
        <taxon>Phyllobacteriaceae</taxon>
        <taxon>Mesorhizobium</taxon>
    </lineage>
</organism>
<reference evidence="2" key="1">
    <citation type="submission" date="2024-06" db="EMBL/GenBank/DDBJ databases">
        <title>Mesorhizobium karijinii sp. nov., a symbiont of the iconic Swainsona formosa from arid Australia.</title>
        <authorList>
            <person name="Hill Y.J."/>
            <person name="Watkin E.L.J."/>
            <person name="O'Hara G.W."/>
            <person name="Terpolilli J."/>
            <person name="Tye M.L."/>
            <person name="Kohlmeier M.G."/>
        </authorList>
    </citation>
    <scope>NUCLEOTIDE SEQUENCE</scope>
    <source>
        <strain evidence="2">WSM2240</strain>
    </source>
</reference>
<gene>
    <name evidence="2" type="ORF">ABVK50_03435</name>
</gene>
<name>A0AAU8CTM1_9HYPH</name>
<dbReference type="AlphaFoldDB" id="A0AAU8CTM1"/>
<dbReference type="GO" id="GO:0015031">
    <property type="term" value="P:protein transport"/>
    <property type="evidence" value="ECO:0007669"/>
    <property type="project" value="InterPro"/>
</dbReference>
<evidence type="ECO:0000256" key="1">
    <source>
        <dbReference type="SAM" id="MobiDB-lite"/>
    </source>
</evidence>
<dbReference type="RefSeq" id="WP_353642797.1">
    <property type="nucleotide sequence ID" value="NZ_CP159253.1"/>
</dbReference>
<dbReference type="EMBL" id="CP159253">
    <property type="protein sequence ID" value="XCG49671.1"/>
    <property type="molecule type" value="Genomic_DNA"/>
</dbReference>
<feature type="region of interest" description="Disordered" evidence="1">
    <location>
        <begin position="1"/>
        <end position="21"/>
    </location>
</feature>
<feature type="compositionally biased region" description="Polar residues" evidence="1">
    <location>
        <begin position="1"/>
        <end position="11"/>
    </location>
</feature>
<protein>
    <submittedName>
        <fullName evidence="2">EscF/YscF/HrpA family type III secretion system needle major subunit</fullName>
    </submittedName>
</protein>
<dbReference type="Gene3D" id="1.20.58.90">
    <property type="match status" value="1"/>
</dbReference>
<accession>A0AAU8CTM1</accession>
<dbReference type="SUPFAM" id="SSF140129">
    <property type="entry name" value="MxiH-like"/>
    <property type="match status" value="1"/>
</dbReference>
<dbReference type="Pfam" id="PF09392">
    <property type="entry name" value="T3SS_needle_F"/>
    <property type="match status" value="1"/>
</dbReference>
<evidence type="ECO:0000313" key="2">
    <source>
        <dbReference type="EMBL" id="XCG49671.1"/>
    </source>
</evidence>
<proteinExistence type="predicted"/>